<dbReference type="GO" id="GO:0032259">
    <property type="term" value="P:methylation"/>
    <property type="evidence" value="ECO:0007669"/>
    <property type="project" value="UniProtKB-KW"/>
</dbReference>
<reference evidence="1" key="1">
    <citation type="submission" date="2018-06" db="EMBL/GenBank/DDBJ databases">
        <authorList>
            <person name="Zhirakovskaya E."/>
        </authorList>
    </citation>
    <scope>NUCLEOTIDE SEQUENCE</scope>
</reference>
<keyword evidence="1" id="KW-0489">Methyltransferase</keyword>
<dbReference type="EC" id="2.1.1.107" evidence="1"/>
<gene>
    <name evidence="1" type="ORF">MNBD_ALPHA07-818</name>
</gene>
<dbReference type="InterPro" id="IPR014776">
    <property type="entry name" value="4pyrrole_Mease_sub2"/>
</dbReference>
<name>A0A3B0RSJ5_9ZZZZ</name>
<feature type="non-terminal residue" evidence="1">
    <location>
        <position position="1"/>
    </location>
</feature>
<dbReference type="EMBL" id="UOEG01000114">
    <property type="protein sequence ID" value="VAV94191.1"/>
    <property type="molecule type" value="Genomic_DNA"/>
</dbReference>
<protein>
    <submittedName>
        <fullName evidence="1">Uroporphyrinogen-III methyltransferase</fullName>
        <ecNumber evidence="1">2.1.1.107</ecNumber>
    </submittedName>
</protein>
<evidence type="ECO:0000313" key="1">
    <source>
        <dbReference type="EMBL" id="VAV94191.1"/>
    </source>
</evidence>
<dbReference type="Gene3D" id="3.30.950.10">
    <property type="entry name" value="Methyltransferase, Cobalt-precorrin-4 Transmethylase, Domain 2"/>
    <property type="match status" value="1"/>
</dbReference>
<accession>A0A3B0RSJ5</accession>
<organism evidence="1">
    <name type="scientific">hydrothermal vent metagenome</name>
    <dbReference type="NCBI Taxonomy" id="652676"/>
    <lineage>
        <taxon>unclassified sequences</taxon>
        <taxon>metagenomes</taxon>
        <taxon>ecological metagenomes</taxon>
    </lineage>
</organism>
<proteinExistence type="predicted"/>
<sequence length="59" mass="6379">QVLETTLGRMTSDIAQSGLEPPAILCVGRSVLMRQVLDWQGMMAGDAPRNLDPLGRGQK</sequence>
<dbReference type="GO" id="GO:0004851">
    <property type="term" value="F:uroporphyrin-III C-methyltransferase activity"/>
    <property type="evidence" value="ECO:0007669"/>
    <property type="project" value="UniProtKB-EC"/>
</dbReference>
<dbReference type="AlphaFoldDB" id="A0A3B0RSJ5"/>
<keyword evidence="1" id="KW-0808">Transferase</keyword>